<gene>
    <name evidence="2" type="ORF">GGX14DRAFT_438426</name>
</gene>
<protein>
    <submittedName>
        <fullName evidence="2">Uncharacterized protein</fullName>
    </submittedName>
</protein>
<feature type="region of interest" description="Disordered" evidence="1">
    <location>
        <begin position="1"/>
        <end position="74"/>
    </location>
</feature>
<reference evidence="2" key="1">
    <citation type="submission" date="2023-03" db="EMBL/GenBank/DDBJ databases">
        <title>Massive genome expansion in bonnet fungi (Mycena s.s.) driven by repeated elements and novel gene families across ecological guilds.</title>
        <authorList>
            <consortium name="Lawrence Berkeley National Laboratory"/>
            <person name="Harder C.B."/>
            <person name="Miyauchi S."/>
            <person name="Viragh M."/>
            <person name="Kuo A."/>
            <person name="Thoen E."/>
            <person name="Andreopoulos B."/>
            <person name="Lu D."/>
            <person name="Skrede I."/>
            <person name="Drula E."/>
            <person name="Henrissat B."/>
            <person name="Morin E."/>
            <person name="Kohler A."/>
            <person name="Barry K."/>
            <person name="LaButti K."/>
            <person name="Morin E."/>
            <person name="Salamov A."/>
            <person name="Lipzen A."/>
            <person name="Mereny Z."/>
            <person name="Hegedus B."/>
            <person name="Baldrian P."/>
            <person name="Stursova M."/>
            <person name="Weitz H."/>
            <person name="Taylor A."/>
            <person name="Grigoriev I.V."/>
            <person name="Nagy L.G."/>
            <person name="Martin F."/>
            <person name="Kauserud H."/>
        </authorList>
    </citation>
    <scope>NUCLEOTIDE SEQUENCE</scope>
    <source>
        <strain evidence="2">9144</strain>
    </source>
</reference>
<comment type="caution">
    <text evidence="2">The sequence shown here is derived from an EMBL/GenBank/DDBJ whole genome shotgun (WGS) entry which is preliminary data.</text>
</comment>
<feature type="compositionally biased region" description="Gly residues" evidence="1">
    <location>
        <begin position="57"/>
        <end position="74"/>
    </location>
</feature>
<evidence type="ECO:0000256" key="1">
    <source>
        <dbReference type="SAM" id="MobiDB-lite"/>
    </source>
</evidence>
<sequence>MHDIQEKTWRQYQRQLTKPVEGTTTESGVSTGSTNGRGGHPSTRPTRGGQERDYGGAARGRGGRGGFSAGRGGLRGNAAAHYSAHSGHHPHSHHYANSITGPAQHNGMRVATLHAGYPRQSSPITPFAMQPHPDPSTAMFALPAAFTPVPPPAYTRAPIPTTTAPSTFPAMSEFTPTIDWLGMANDGVDASMHAASSSFIPMASPRLDHNGLSLPMVPLSFNPSMSSESTQATNDLVFGGQ</sequence>
<proteinExistence type="predicted"/>
<feature type="compositionally biased region" description="Low complexity" evidence="1">
    <location>
        <begin position="20"/>
        <end position="34"/>
    </location>
</feature>
<keyword evidence="3" id="KW-1185">Reference proteome</keyword>
<dbReference type="Proteomes" id="UP001219525">
    <property type="component" value="Unassembled WGS sequence"/>
</dbReference>
<organism evidence="2 3">
    <name type="scientific">Mycena pura</name>
    <dbReference type="NCBI Taxonomy" id="153505"/>
    <lineage>
        <taxon>Eukaryota</taxon>
        <taxon>Fungi</taxon>
        <taxon>Dikarya</taxon>
        <taxon>Basidiomycota</taxon>
        <taxon>Agaricomycotina</taxon>
        <taxon>Agaricomycetes</taxon>
        <taxon>Agaricomycetidae</taxon>
        <taxon>Agaricales</taxon>
        <taxon>Marasmiineae</taxon>
        <taxon>Mycenaceae</taxon>
        <taxon>Mycena</taxon>
    </lineage>
</organism>
<name>A0AAD6YHI4_9AGAR</name>
<accession>A0AAD6YHI4</accession>
<dbReference type="AlphaFoldDB" id="A0AAD6YHI4"/>
<evidence type="ECO:0000313" key="2">
    <source>
        <dbReference type="EMBL" id="KAJ7217812.1"/>
    </source>
</evidence>
<evidence type="ECO:0000313" key="3">
    <source>
        <dbReference type="Proteomes" id="UP001219525"/>
    </source>
</evidence>
<dbReference type="EMBL" id="JARJCW010000013">
    <property type="protein sequence ID" value="KAJ7217812.1"/>
    <property type="molecule type" value="Genomic_DNA"/>
</dbReference>